<name>A0ABD3PI82_9STRA</name>
<dbReference type="SUPFAM" id="SSF53383">
    <property type="entry name" value="PLP-dependent transferases"/>
    <property type="match status" value="1"/>
</dbReference>
<proteinExistence type="predicted"/>
<dbReference type="InterPro" id="IPR005303">
    <property type="entry name" value="MOCOS_middle"/>
</dbReference>
<evidence type="ECO:0000313" key="2">
    <source>
        <dbReference type="EMBL" id="KAL3787428.1"/>
    </source>
</evidence>
<dbReference type="InterPro" id="IPR015422">
    <property type="entry name" value="PyrdxlP-dep_Trfase_small"/>
</dbReference>
<dbReference type="Proteomes" id="UP001516023">
    <property type="component" value="Unassembled WGS sequence"/>
</dbReference>
<keyword evidence="3" id="KW-1185">Reference proteome</keyword>
<dbReference type="AlphaFoldDB" id="A0ABD3PI82"/>
<dbReference type="Pfam" id="PF03476">
    <property type="entry name" value="MOSC_N"/>
    <property type="match status" value="1"/>
</dbReference>
<evidence type="ECO:0000259" key="1">
    <source>
        <dbReference type="PROSITE" id="PS51340"/>
    </source>
</evidence>
<gene>
    <name evidence="2" type="ORF">HJC23_001825</name>
</gene>
<dbReference type="InterPro" id="IPR015421">
    <property type="entry name" value="PyrdxlP-dep_Trfase_major"/>
</dbReference>
<protein>
    <recommendedName>
        <fullName evidence="1">MOSC domain-containing protein</fullName>
    </recommendedName>
</protein>
<dbReference type="PANTHER" id="PTHR14237">
    <property type="entry name" value="MOLYBDOPTERIN COFACTOR SULFURASE MOSC"/>
    <property type="match status" value="1"/>
</dbReference>
<dbReference type="InterPro" id="IPR015424">
    <property type="entry name" value="PyrdxlP-dep_Trfase"/>
</dbReference>
<dbReference type="PROSITE" id="PS51340">
    <property type="entry name" value="MOSC"/>
    <property type="match status" value="1"/>
</dbReference>
<comment type="caution">
    <text evidence="2">The sequence shown here is derived from an EMBL/GenBank/DDBJ whole genome shotgun (WGS) entry which is preliminary data.</text>
</comment>
<dbReference type="EMBL" id="JABMIG020000175">
    <property type="protein sequence ID" value="KAL3787428.1"/>
    <property type="molecule type" value="Genomic_DNA"/>
</dbReference>
<feature type="domain" description="MOSC" evidence="1">
    <location>
        <begin position="873"/>
        <end position="1043"/>
    </location>
</feature>
<accession>A0ABD3PI82</accession>
<dbReference type="Gene3D" id="3.90.1150.10">
    <property type="entry name" value="Aspartate Aminotransferase, domain 1"/>
    <property type="match status" value="1"/>
</dbReference>
<dbReference type="PANTHER" id="PTHR14237:SF80">
    <property type="entry name" value="MOLYBDENUM COFACTOR SULFURASE"/>
    <property type="match status" value="1"/>
</dbReference>
<dbReference type="SUPFAM" id="SSF141673">
    <property type="entry name" value="MOSC N-terminal domain-like"/>
    <property type="match status" value="1"/>
</dbReference>
<dbReference type="InterPro" id="IPR005302">
    <property type="entry name" value="MoCF_Sase_C"/>
</dbReference>
<dbReference type="Gene3D" id="3.40.640.10">
    <property type="entry name" value="Type I PLP-dependent aspartate aminotransferase-like (Major domain)"/>
    <property type="match status" value="1"/>
</dbReference>
<sequence length="1043" mass="116217">MKIILKLDKTGRQMIEASTSSKSRRKPCIPSSRRSLNFSNAIKQGFIDDWRPIEFPSLLPPLQISIPARNHRKTQPDQLPFEGSIEPEVYLDYAGSALPTRSQLSRIFEQCMMLPKSNSSENASSVDQTFDNLANEICQTQILANPHSVGGGIASDRTSKLMQQSVHRVMKHFGIDDEQIFFEKSDSGGEKSLFHGYRLVFTSGATESLRIVAEKFPWSCLKVSHHTPLKMKFSYSSMQNVSSKDATENETTRSSFTASHVTSVRVRSTLVYPRNVHTSVIGMRNVALSHGAQFQCLPVDDLQDASSAWFHNLVAQSVECDEVNNLNPSLKIEKNQEVETTDMAEKFQTMPTRTIWVHNLLVLPLECNFGGDRFDWSNTVRAARESTHVTYLNNVSSNVNSDPQKAEGSLIRICHKWHVLLDIAKAAATSEVNISTVVPHGPDFAVVSFYKIFGHPTGLGALFVKKQEQTKSRRTNFEKEATVPQVGEEFTISHIKLDSLIEGQLERRHYFGGGSVDVVMPHKDLTIIRNERNQSSFDDIVSTASKDYGEEFINLGSLVNGTQHFRGIIELIHGFQELDILGGILSSLRHDNGKPVVLIYGQWRSFVDSLESPCEDSQTTSIGSTVAFNIIDRNGSIIGYDEFSRLASLNQPPIQIRTGCFCNPGACQDALVLSDDDIIENYSSGHVCGDRNGIINGRPTGCIRASFGKDSLWEDMDALVSFTEKVFVSRWEIPRSQEIFPKTISTSRFEIDRMYIFPIKSCAAMQVSSWPIECSTGKMLFDREFALIDAFGVAMRLSSYPKMSQIIPTIDLSTNTMTVRAPQLSDLILSLQKSDSLYVASEDVEVCGVLCKGNIWGGKEASNWFTSALGVRCWLARHGEPHGLKSSKAGNQTKQTSYSNEAALLLVSQKSISLLNSIIREQGWGKQVDPRHFRPNIVVSANDSDNQPEIDDGNPEDYWEKICVKAKQRKVILVAAGKCARCQMVDIDPTSGTKGNTLRALAQYRRDRGRIYFGSFFAGSRDDTDTESTVTWIEVGDEVVSMS</sequence>
<dbReference type="Pfam" id="PF03473">
    <property type="entry name" value="MOSC"/>
    <property type="match status" value="1"/>
</dbReference>
<reference evidence="2 3" key="1">
    <citation type="journal article" date="2020" name="G3 (Bethesda)">
        <title>Improved Reference Genome for Cyclotella cryptica CCMP332, a Model for Cell Wall Morphogenesis, Salinity Adaptation, and Lipid Production in Diatoms (Bacillariophyta).</title>
        <authorList>
            <person name="Roberts W.R."/>
            <person name="Downey K.M."/>
            <person name="Ruck E.C."/>
            <person name="Traller J.C."/>
            <person name="Alverson A.J."/>
        </authorList>
    </citation>
    <scope>NUCLEOTIDE SEQUENCE [LARGE SCALE GENOMIC DNA]</scope>
    <source>
        <strain evidence="2 3">CCMP332</strain>
    </source>
</reference>
<organism evidence="2 3">
    <name type="scientific">Cyclotella cryptica</name>
    <dbReference type="NCBI Taxonomy" id="29204"/>
    <lineage>
        <taxon>Eukaryota</taxon>
        <taxon>Sar</taxon>
        <taxon>Stramenopiles</taxon>
        <taxon>Ochrophyta</taxon>
        <taxon>Bacillariophyta</taxon>
        <taxon>Coscinodiscophyceae</taxon>
        <taxon>Thalassiosirophycidae</taxon>
        <taxon>Stephanodiscales</taxon>
        <taxon>Stephanodiscaceae</taxon>
        <taxon>Cyclotella</taxon>
    </lineage>
</organism>
<evidence type="ECO:0000313" key="3">
    <source>
        <dbReference type="Proteomes" id="UP001516023"/>
    </source>
</evidence>